<keyword evidence="2" id="KW-0732">Signal</keyword>
<dbReference type="GO" id="GO:0004413">
    <property type="term" value="F:homoserine kinase activity"/>
    <property type="evidence" value="ECO:0007669"/>
    <property type="project" value="UniProtKB-EC"/>
</dbReference>
<feature type="chain" id="PRO_5045602310" evidence="2">
    <location>
        <begin position="21"/>
        <end position="272"/>
    </location>
</feature>
<organism evidence="4 5">
    <name type="scientific">Basidiobolus ranarum</name>
    <dbReference type="NCBI Taxonomy" id="34480"/>
    <lineage>
        <taxon>Eukaryota</taxon>
        <taxon>Fungi</taxon>
        <taxon>Fungi incertae sedis</taxon>
        <taxon>Zoopagomycota</taxon>
        <taxon>Entomophthoromycotina</taxon>
        <taxon>Basidiobolomycetes</taxon>
        <taxon>Basidiobolales</taxon>
        <taxon>Basidiobolaceae</taxon>
        <taxon>Basidiobolus</taxon>
    </lineage>
</organism>
<name>A0ABR2VUE6_9FUNG</name>
<evidence type="ECO:0000313" key="4">
    <source>
        <dbReference type="EMBL" id="KAK9702673.1"/>
    </source>
</evidence>
<comment type="caution">
    <text evidence="4">The sequence shown here is derived from an EMBL/GenBank/DDBJ whole genome shotgun (WGS) entry which is preliminary data.</text>
</comment>
<protein>
    <submittedName>
        <fullName evidence="4">Trihydroxynaphthalene reductase</fullName>
        <ecNumber evidence="4">2.7.1.39</ecNumber>
    </submittedName>
</protein>
<sequence length="272" mass="29925">MKGLIIFVFLALSRSKKLTGLRVGDTCTSGARAKGPCNNVTLTCNDLTNKCAAIGCRLNEEISDWPIGLPQPPVCSSTEYCPKSALGCLPRAQLGEICYAGRDDSCLGDNGVCLSQHCYLKDVPSGQSCIFDDVSFYGSILDNCQTGFFCSTHSSTCLSALQDNDRCSEDRQCQSGTCRNGFCAKDVDYNRFPTWAYIVIGIGCLALIVCWILFVYIRRRRRMNAYKRSVAELEHYRQSVIGGSNARNITSPSHEHLKNQSFVSSDSNPSRT</sequence>
<accession>A0ABR2VUE6</accession>
<evidence type="ECO:0000256" key="1">
    <source>
        <dbReference type="SAM" id="Phobius"/>
    </source>
</evidence>
<keyword evidence="5" id="KW-1185">Reference proteome</keyword>
<dbReference type="Proteomes" id="UP001479436">
    <property type="component" value="Unassembled WGS sequence"/>
</dbReference>
<evidence type="ECO:0000259" key="3">
    <source>
        <dbReference type="Pfam" id="PF04706"/>
    </source>
</evidence>
<dbReference type="Pfam" id="PF04706">
    <property type="entry name" value="Dickkopf_N"/>
    <property type="match status" value="1"/>
</dbReference>
<reference evidence="4 5" key="1">
    <citation type="submission" date="2023-04" db="EMBL/GenBank/DDBJ databases">
        <title>Genome of Basidiobolus ranarum AG-B5.</title>
        <authorList>
            <person name="Stajich J.E."/>
            <person name="Carter-House D."/>
            <person name="Gryganskyi A."/>
        </authorList>
    </citation>
    <scope>NUCLEOTIDE SEQUENCE [LARGE SCALE GENOMIC DNA]</scope>
    <source>
        <strain evidence="4 5">AG-B5</strain>
    </source>
</reference>
<feature type="transmembrane region" description="Helical" evidence="1">
    <location>
        <begin position="195"/>
        <end position="217"/>
    </location>
</feature>
<keyword evidence="1" id="KW-0812">Transmembrane</keyword>
<dbReference type="EMBL" id="JASJQH010007704">
    <property type="protein sequence ID" value="KAK9702673.1"/>
    <property type="molecule type" value="Genomic_DNA"/>
</dbReference>
<keyword evidence="1" id="KW-1133">Transmembrane helix</keyword>
<evidence type="ECO:0000313" key="5">
    <source>
        <dbReference type="Proteomes" id="UP001479436"/>
    </source>
</evidence>
<feature type="signal peptide" evidence="2">
    <location>
        <begin position="1"/>
        <end position="20"/>
    </location>
</feature>
<gene>
    <name evidence="4" type="primary">THR1_3</name>
    <name evidence="4" type="ORF">K7432_011124</name>
</gene>
<feature type="domain" description="Dickkopf N-terminal cysteine-rich" evidence="3">
    <location>
        <begin position="143"/>
        <end position="184"/>
    </location>
</feature>
<dbReference type="EC" id="2.7.1.39" evidence="4"/>
<dbReference type="InterPro" id="IPR006796">
    <property type="entry name" value="Dickkopf_N"/>
</dbReference>
<keyword evidence="1" id="KW-0472">Membrane</keyword>
<evidence type="ECO:0000256" key="2">
    <source>
        <dbReference type="SAM" id="SignalP"/>
    </source>
</evidence>
<keyword evidence="4" id="KW-0808">Transferase</keyword>
<proteinExistence type="predicted"/>